<dbReference type="OrthoDB" id="748739at2759"/>
<dbReference type="STRING" id="74649.A0A2P6P5Q6"/>
<evidence type="ECO:0000256" key="1">
    <source>
        <dbReference type="SAM" id="MobiDB-lite"/>
    </source>
</evidence>
<name>A0A2P6P5Q6_ROSCH</name>
<feature type="transmembrane region" description="Helical" evidence="2">
    <location>
        <begin position="237"/>
        <end position="258"/>
    </location>
</feature>
<evidence type="ECO:0000256" key="2">
    <source>
        <dbReference type="SAM" id="Phobius"/>
    </source>
</evidence>
<feature type="transmembrane region" description="Helical" evidence="2">
    <location>
        <begin position="207"/>
        <end position="225"/>
    </location>
</feature>
<feature type="region of interest" description="Disordered" evidence="1">
    <location>
        <begin position="85"/>
        <end position="123"/>
    </location>
</feature>
<organism evidence="3 4">
    <name type="scientific">Rosa chinensis</name>
    <name type="common">China rose</name>
    <dbReference type="NCBI Taxonomy" id="74649"/>
    <lineage>
        <taxon>Eukaryota</taxon>
        <taxon>Viridiplantae</taxon>
        <taxon>Streptophyta</taxon>
        <taxon>Embryophyta</taxon>
        <taxon>Tracheophyta</taxon>
        <taxon>Spermatophyta</taxon>
        <taxon>Magnoliopsida</taxon>
        <taxon>eudicotyledons</taxon>
        <taxon>Gunneridae</taxon>
        <taxon>Pentapetalae</taxon>
        <taxon>rosids</taxon>
        <taxon>fabids</taxon>
        <taxon>Rosales</taxon>
        <taxon>Rosaceae</taxon>
        <taxon>Rosoideae</taxon>
        <taxon>Rosoideae incertae sedis</taxon>
        <taxon>Rosa</taxon>
    </lineage>
</organism>
<gene>
    <name evidence="3" type="ORF">RchiOBHm_Chr7g0193181</name>
</gene>
<dbReference type="PANTHER" id="PTHR48223:SF1">
    <property type="entry name" value="ABC TRANSMEMBRANE TYPE-1 DOMAIN-CONTAINING PROTEIN"/>
    <property type="match status" value="1"/>
</dbReference>
<reference evidence="3 4" key="1">
    <citation type="journal article" date="2018" name="Nat. Genet.">
        <title>The Rosa genome provides new insights in the design of modern roses.</title>
        <authorList>
            <person name="Bendahmane M."/>
        </authorList>
    </citation>
    <scope>NUCLEOTIDE SEQUENCE [LARGE SCALE GENOMIC DNA]</scope>
    <source>
        <strain evidence="4">cv. Old Blush</strain>
    </source>
</reference>
<evidence type="ECO:0000313" key="3">
    <source>
        <dbReference type="EMBL" id="PRQ17273.1"/>
    </source>
</evidence>
<dbReference type="Proteomes" id="UP000238479">
    <property type="component" value="Chromosome 7"/>
</dbReference>
<accession>A0A2P6P5Q6</accession>
<proteinExistence type="predicted"/>
<protein>
    <recommendedName>
        <fullName evidence="5">Embryo defective 2759</fullName>
    </recommendedName>
</protein>
<dbReference type="OMA" id="ARFWQPV"/>
<comment type="caution">
    <text evidence="3">The sequence shown here is derived from an EMBL/GenBank/DDBJ whole genome shotgun (WGS) entry which is preliminary data.</text>
</comment>
<keyword evidence="2" id="KW-0812">Transmembrane</keyword>
<keyword evidence="2" id="KW-1133">Transmembrane helix</keyword>
<keyword evidence="4" id="KW-1185">Reference proteome</keyword>
<dbReference type="PANTHER" id="PTHR48223">
    <property type="entry name" value="DEFECTIVE 2759, PUTATIVE ISOFORM 1-RELATED"/>
    <property type="match status" value="1"/>
</dbReference>
<keyword evidence="2" id="KW-0472">Membrane</keyword>
<evidence type="ECO:0000313" key="4">
    <source>
        <dbReference type="Proteomes" id="UP000238479"/>
    </source>
</evidence>
<dbReference type="Gramene" id="PRQ17273">
    <property type="protein sequence ID" value="PRQ17273"/>
    <property type="gene ID" value="RchiOBHm_Chr7g0193181"/>
</dbReference>
<dbReference type="AlphaFoldDB" id="A0A2P6P5Q6"/>
<evidence type="ECO:0008006" key="5">
    <source>
        <dbReference type="Google" id="ProtNLM"/>
    </source>
</evidence>
<sequence>MALVTHQMQGSFVTYPSRPLSWSKGMKLKRCVTTLHIVGRTDSCSIIKHNICFKWELPSSLLCCVGASPMRGPKLKPLRVSAFKGNAQNDKSGGRKGGSKLPKNSVKLKENEDPKAGSPQANDIPISYASEANESIASSLAIHNLFKKWLRMLRTHSSGEVVDGILGEEPPQKVISETEHETQNEERDGILRMVWCSFLSLNATIKIPLLIFIPSYLAVNILYGAEVSKELTPLWVLGPFIAALYIKMLQWLCALYVFSFKQTVKVIKNLPTYYLVAYRYIFHGKLKEDVYARFWQPVADIKNLDYKKLSRRKLKVLQELILEKYLDFVESIWPYYCRAIRFLKRANLI</sequence>
<dbReference type="EMBL" id="PDCK01000045">
    <property type="protein sequence ID" value="PRQ17273.1"/>
    <property type="molecule type" value="Genomic_DNA"/>
</dbReference>